<dbReference type="Proteomes" id="UP000185427">
    <property type="component" value="Chromosome"/>
</dbReference>
<dbReference type="InterPro" id="IPR006432">
    <property type="entry name" value="Phage_portal_A118-type"/>
</dbReference>
<sequence>MSVFSTIKNWFRKGGAKLGMVNQLNNITDDPRISIASDEYERINMAKRYYKDDLGRVSYLNSYGRKMNRDLVSINVTKMAARRLASVIFNEQCTITLGDADATDANELIGQVLADNDFYNQYEEKLEEAIALGGGAIRPYVDNDKIKLAWVNASQFYPLHSNSNGIDEAAIASQTTVTENNMNVYYTLLEFHEWNPDGTYKITNELYRSEDINTVGIQVPLNTLDEYKNLQPQVTLTGLTNPLFAYFKAPGANNKQLDSPLGLGLVDNSKKIIDAINQTHDSYYWEVKMGQRRVAVPAEMLKPGTTFGNDEVDQLRPPVFDPEENVFVQMYGDDDMKITDLTSPIRNDQYQATMNFFLEEFENAIGLSQGTFTSTPSGVQTATEVVTNNSMTYQTRSSYLTQVSKQINGLIIAILELMECGGLFDDGKTRWSGDPESVDINIDFADGVFTDKTTQFTQDSQAVTMGVMPKKRFLMRNFSLDEEQADQWLAELNEEQPEQDGNSFEETGNPGGDGDVGAE</sequence>
<evidence type="ECO:0000256" key="1">
    <source>
        <dbReference type="SAM" id="MobiDB-lite"/>
    </source>
</evidence>
<feature type="compositionally biased region" description="Gly residues" evidence="1">
    <location>
        <begin position="509"/>
        <end position="519"/>
    </location>
</feature>
<dbReference type="AlphaFoldDB" id="A0A1L7GTA3"/>
<dbReference type="InterPro" id="IPR021145">
    <property type="entry name" value="Portal_protein_SPP1_Gp6-like"/>
</dbReference>
<proteinExistence type="predicted"/>
<accession>A0A1L7GTA3</accession>
<evidence type="ECO:0000313" key="2">
    <source>
        <dbReference type="EMBL" id="APU45290.1"/>
    </source>
</evidence>
<gene>
    <name evidence="2" type="ORF">BUW47_02010</name>
</gene>
<organism evidence="2 3">
    <name type="scientific">Limosilactobacillus fermentum</name>
    <name type="common">Lactobacillus fermentum</name>
    <dbReference type="NCBI Taxonomy" id="1613"/>
    <lineage>
        <taxon>Bacteria</taxon>
        <taxon>Bacillati</taxon>
        <taxon>Bacillota</taxon>
        <taxon>Bacilli</taxon>
        <taxon>Lactobacillales</taxon>
        <taxon>Lactobacillaceae</taxon>
        <taxon>Limosilactobacillus</taxon>
    </lineage>
</organism>
<protein>
    <submittedName>
        <fullName evidence="2">Capsid protein</fullName>
    </submittedName>
</protein>
<dbReference type="NCBIfam" id="TIGR01542">
    <property type="entry name" value="A118_put_portal"/>
    <property type="match status" value="1"/>
</dbReference>
<dbReference type="PIRSF" id="PIRSF011911">
    <property type="entry name" value="A118_put_portal"/>
    <property type="match status" value="1"/>
</dbReference>
<feature type="region of interest" description="Disordered" evidence="1">
    <location>
        <begin position="485"/>
        <end position="519"/>
    </location>
</feature>
<dbReference type="Pfam" id="PF05133">
    <property type="entry name" value="SPP1_portal"/>
    <property type="match status" value="1"/>
</dbReference>
<evidence type="ECO:0000313" key="3">
    <source>
        <dbReference type="Proteomes" id="UP000185427"/>
    </source>
</evidence>
<name>A0A1L7GTA3_LIMFE</name>
<dbReference type="EMBL" id="CP019030">
    <property type="protein sequence ID" value="APU45290.1"/>
    <property type="molecule type" value="Genomic_DNA"/>
</dbReference>
<reference evidence="2 3" key="1">
    <citation type="submission" date="2016-12" db="EMBL/GenBank/DDBJ databases">
        <title>Complete Genome Sequence of Lactobacillus fermentum Strain SNUV175, a Probiotic for Treatment of Bacterial Vaginosis.</title>
        <authorList>
            <person name="Lee S."/>
            <person name="You H.J."/>
            <person name="Kwon B."/>
            <person name="Ko G."/>
        </authorList>
    </citation>
    <scope>NUCLEOTIDE SEQUENCE [LARGE SCALE GENOMIC DNA]</scope>
    <source>
        <strain evidence="2 3">SNUV175</strain>
    </source>
</reference>